<evidence type="ECO:0000313" key="3">
    <source>
        <dbReference type="Proteomes" id="UP000033689"/>
    </source>
</evidence>
<dbReference type="RefSeq" id="WP_269429615.1">
    <property type="nucleotide sequence ID" value="NZ_LAOJ01000001.1"/>
</dbReference>
<feature type="region of interest" description="Disordered" evidence="1">
    <location>
        <begin position="1"/>
        <end position="41"/>
    </location>
</feature>
<protein>
    <submittedName>
        <fullName evidence="2">Uncharacterized protein</fullName>
    </submittedName>
</protein>
<dbReference type="Proteomes" id="UP000033689">
    <property type="component" value="Unassembled WGS sequence"/>
</dbReference>
<organism evidence="2 3">
    <name type="scientific">Rickettsia bellii str. RML Mogi</name>
    <dbReference type="NCBI Taxonomy" id="1359194"/>
    <lineage>
        <taxon>Bacteria</taxon>
        <taxon>Pseudomonadati</taxon>
        <taxon>Pseudomonadota</taxon>
        <taxon>Alphaproteobacteria</taxon>
        <taxon>Rickettsiales</taxon>
        <taxon>Rickettsiaceae</taxon>
        <taxon>Rickettsieae</taxon>
        <taxon>Rickettsia</taxon>
        <taxon>belli group</taxon>
    </lineage>
</organism>
<evidence type="ECO:0000256" key="1">
    <source>
        <dbReference type="SAM" id="MobiDB-lite"/>
    </source>
</evidence>
<dbReference type="PATRIC" id="fig|1359194.3.peg.1174"/>
<dbReference type="AlphaFoldDB" id="A0A0F3QK35"/>
<feature type="compositionally biased region" description="Basic and acidic residues" evidence="1">
    <location>
        <begin position="1"/>
        <end position="31"/>
    </location>
</feature>
<comment type="caution">
    <text evidence="2">The sequence shown here is derived from an EMBL/GenBank/DDBJ whole genome shotgun (WGS) entry which is preliminary data.</text>
</comment>
<evidence type="ECO:0000313" key="2">
    <source>
        <dbReference type="EMBL" id="KJV92521.1"/>
    </source>
</evidence>
<sequence length="41" mass="4513">MLLTQTDHKEALRNAREKLGMGDNQENKDAELAGAEAELNS</sequence>
<dbReference type="EMBL" id="LAOJ01000001">
    <property type="protein sequence ID" value="KJV92521.1"/>
    <property type="molecule type" value="Genomic_DNA"/>
</dbReference>
<gene>
    <name evidence="2" type="ORF">RBEMOGI_1153</name>
</gene>
<reference evidence="2 3" key="1">
    <citation type="submission" date="2015-02" db="EMBL/GenBank/DDBJ databases">
        <title>Genome Sequencing of Rickettsiales.</title>
        <authorList>
            <person name="Daugherty S.C."/>
            <person name="Su Q."/>
            <person name="Abolude K."/>
            <person name="Beier-Sexton M."/>
            <person name="Carlyon J.A."/>
            <person name="Carter R."/>
            <person name="Day N.P."/>
            <person name="Dumler S.J."/>
            <person name="Dyachenko V."/>
            <person name="Godinez A."/>
            <person name="Kurtti T.J."/>
            <person name="Lichay M."/>
            <person name="Mullins K.E."/>
            <person name="Ott S."/>
            <person name="Pappas-Brown V."/>
            <person name="Paris D.H."/>
            <person name="Patel P."/>
            <person name="Richards A.L."/>
            <person name="Sadzewicz L."/>
            <person name="Sears K."/>
            <person name="Seidman D."/>
            <person name="Sengamalay N."/>
            <person name="Stenos J."/>
            <person name="Tallon L.J."/>
            <person name="Vincent G."/>
            <person name="Fraser C.M."/>
            <person name="Munderloh U."/>
            <person name="Dunning-Hotopp J.C."/>
        </authorList>
    </citation>
    <scope>NUCLEOTIDE SEQUENCE [LARGE SCALE GENOMIC DNA]</scope>
    <source>
        <strain evidence="2 3">RML Mogi</strain>
    </source>
</reference>
<accession>A0A0F3QK35</accession>
<name>A0A0F3QK35_RICBE</name>
<proteinExistence type="predicted"/>